<keyword evidence="2" id="KW-1185">Reference proteome</keyword>
<protein>
    <submittedName>
        <fullName evidence="1">Uncharacterized protein</fullName>
    </submittedName>
</protein>
<dbReference type="EMBL" id="JAWDJW010006982">
    <property type="protein sequence ID" value="KAK3063124.1"/>
    <property type="molecule type" value="Genomic_DNA"/>
</dbReference>
<reference evidence="1" key="1">
    <citation type="submission" date="2024-09" db="EMBL/GenBank/DDBJ databases">
        <title>Black Yeasts Isolated from many extreme environments.</title>
        <authorList>
            <person name="Coleine C."/>
            <person name="Stajich J.E."/>
            <person name="Selbmann L."/>
        </authorList>
    </citation>
    <scope>NUCLEOTIDE SEQUENCE</scope>
    <source>
        <strain evidence="1">CCFEE 5737</strain>
    </source>
</reference>
<proteinExistence type="predicted"/>
<name>A0ACC3D860_9PEZI</name>
<dbReference type="Proteomes" id="UP001186974">
    <property type="component" value="Unassembled WGS sequence"/>
</dbReference>
<gene>
    <name evidence="1" type="ORF">LTS18_002688</name>
</gene>
<organism evidence="1 2">
    <name type="scientific">Coniosporium uncinatum</name>
    <dbReference type="NCBI Taxonomy" id="93489"/>
    <lineage>
        <taxon>Eukaryota</taxon>
        <taxon>Fungi</taxon>
        <taxon>Dikarya</taxon>
        <taxon>Ascomycota</taxon>
        <taxon>Pezizomycotina</taxon>
        <taxon>Dothideomycetes</taxon>
        <taxon>Dothideomycetes incertae sedis</taxon>
        <taxon>Coniosporium</taxon>
    </lineage>
</organism>
<accession>A0ACC3D860</accession>
<comment type="caution">
    <text evidence="1">The sequence shown here is derived from an EMBL/GenBank/DDBJ whole genome shotgun (WGS) entry which is preliminary data.</text>
</comment>
<sequence>MTELRERLERVGLAQYLERLISEGFDTWETVLDITESDLTVLDVKLGHRRKLQRAIAESRGQSIDQFVPASLSTYNSIEEAYRSEESAGEGKQRTKKGEAIRTTKRKYRRHPKPDEHAPERPASAYVIFSNSVRETLKGQDLTFTDIAKIVGERWQVLSPEAREACEKQAGLAKEKYYAELADYKKTPEYGRYQGYLVDFKAKHSGPQNEKKRPKTDVELAKAPRDSSFEQYDKGTSKKVTAGQMDAGSDSTPPHSAFTNAPAPQHTQRRASLNRRSFSGATSPRPNEHYSPMSTSPVSTTMLRDSPYEFSRHSNPHPTHEPKNKQLEYAPLSHPRRELQPLTHSIGSATHTFDMSFRRTNRNRELPTRPSLEHSESSAPSLTRMDSTASSDSGGHRTMAPSRESLLPIGDLPKEKRLLPQPIPSTLPPLSTMHRAQHPVTLPPPTASKNPNLVKGSFLALLRAGELAARESDHEFGQDRPS</sequence>
<evidence type="ECO:0000313" key="2">
    <source>
        <dbReference type="Proteomes" id="UP001186974"/>
    </source>
</evidence>
<evidence type="ECO:0000313" key="1">
    <source>
        <dbReference type="EMBL" id="KAK3063124.1"/>
    </source>
</evidence>